<feature type="repeat" description="TPR" evidence="3">
    <location>
        <begin position="678"/>
        <end position="711"/>
    </location>
</feature>
<sequence>MNHIFDLISISDEDKADVPDLLISLVINELYQMNYKTAEFIGEILFTECLDLIDNSPLLPFSGSHPVNTRASVQRKPNYKKKQLKKKQLSGIYHYCYAMFMNKNYHGVLEITERYIVKTFNDNTGFASTAKRGTTNNIGHNSNDGIDKCNNEIEMSGFEDSLLYENLGLIYLFSRSSFMLNKKLKESLNMLLEFESVWGDLIKSIPYDRRGSYGDNNNNINTKFFDSSLLTNSNIGGVDFEAGMSTNTMNDMLYGYPNVATLNSLVGKIYYKMDLVKESCFYHSRALGYNPYLWESVEELFKMGADIKLYKLYKMDHNDVTSTDSNNIANNSKKRHHERVESNNITSLNPTASFESNTGDKGANKINNKRWKLRDTDTTKSFFNSPKVKINTAQRNDNTDTNTPSNRLTNKKQQRKNDNSTLLTPPPLPVSTIVPDISTTALPFIESKKSPGATHLRSTNFVPEEGYPYNRNNSKPAILSFIDEKRNYHNLVGSNADNGKYYINGIFYYLGKILKATLKYDSYKAIRMLGTNLPRHYTETMPWCIAQLGILHFEIVNYGMSEKYFERLRRLTRTRVQDMDVYSTLLWHLKDKSKLSYLSHELLDIAPLLPQTWCCIGNLFSSLKNHEDAIKCFQKAIKLDPYFTYAYTLEGHEFSNNDAFDTAKNCYRKSLSISPNHYNAYYGLGMCSLKVGKYEESLFYFQKAQSINRANVILLCCCGVSLEKLNYKEEALKFYDIACELQPDSSLALFKKSYLLMEMGSYNMALINFEKLITIVPDEATVHFLLGKLYKILGREQDSLKEFTVAMTLDPKGSQMVKDSMTEKS</sequence>
<feature type="repeat" description="TPR" evidence="3">
    <location>
        <begin position="746"/>
        <end position="779"/>
    </location>
</feature>
<accession>A0A376B1N0</accession>
<dbReference type="Pfam" id="PF13431">
    <property type="entry name" value="TPR_17"/>
    <property type="match status" value="1"/>
</dbReference>
<dbReference type="SMART" id="SM00028">
    <property type="entry name" value="TPR"/>
    <property type="match status" value="8"/>
</dbReference>
<dbReference type="Gene3D" id="1.25.40.10">
    <property type="entry name" value="Tetratricopeptide repeat domain"/>
    <property type="match status" value="4"/>
</dbReference>
<evidence type="ECO:0000256" key="2">
    <source>
        <dbReference type="ARBA" id="ARBA00038210"/>
    </source>
</evidence>
<dbReference type="GO" id="GO:0016567">
    <property type="term" value="P:protein ubiquitination"/>
    <property type="evidence" value="ECO:0007669"/>
    <property type="project" value="TreeGrafter"/>
</dbReference>
<dbReference type="GO" id="GO:0031145">
    <property type="term" value="P:anaphase-promoting complex-dependent catabolic process"/>
    <property type="evidence" value="ECO:0007669"/>
    <property type="project" value="TreeGrafter"/>
</dbReference>
<feature type="repeat" description="TPR" evidence="3">
    <location>
        <begin position="644"/>
        <end position="677"/>
    </location>
</feature>
<protein>
    <submittedName>
        <fullName evidence="5">Uncharacterized protein</fullName>
    </submittedName>
</protein>
<dbReference type="SUPFAM" id="SSF48452">
    <property type="entry name" value="TPR-like"/>
    <property type="match status" value="2"/>
</dbReference>
<dbReference type="EMBL" id="UFAJ01000022">
    <property type="protein sequence ID" value="SSD58542.1"/>
    <property type="molecule type" value="Genomic_DNA"/>
</dbReference>
<name>A0A376B1N0_9ASCO</name>
<dbReference type="PROSITE" id="PS50005">
    <property type="entry name" value="TPR"/>
    <property type="match status" value="5"/>
</dbReference>
<feature type="compositionally biased region" description="Polar residues" evidence="4">
    <location>
        <begin position="391"/>
        <end position="408"/>
    </location>
</feature>
<dbReference type="PANTHER" id="PTHR12558:SF13">
    <property type="entry name" value="CELL DIVISION CYCLE PROTEIN 27 HOMOLOG"/>
    <property type="match status" value="1"/>
</dbReference>
<dbReference type="GO" id="GO:0051301">
    <property type="term" value="P:cell division"/>
    <property type="evidence" value="ECO:0007669"/>
    <property type="project" value="TreeGrafter"/>
</dbReference>
<feature type="repeat" description="TPR" evidence="3">
    <location>
        <begin position="610"/>
        <end position="643"/>
    </location>
</feature>
<evidence type="ECO:0000256" key="3">
    <source>
        <dbReference type="PROSITE-ProRule" id="PRU00339"/>
    </source>
</evidence>
<organism evidence="5 6">
    <name type="scientific">Saccharomycodes ludwigii</name>
    <dbReference type="NCBI Taxonomy" id="36035"/>
    <lineage>
        <taxon>Eukaryota</taxon>
        <taxon>Fungi</taxon>
        <taxon>Dikarya</taxon>
        <taxon>Ascomycota</taxon>
        <taxon>Saccharomycotina</taxon>
        <taxon>Saccharomycetes</taxon>
        <taxon>Saccharomycodales</taxon>
        <taxon>Saccharomycodaceae</taxon>
        <taxon>Saccharomycodes</taxon>
    </lineage>
</organism>
<evidence type="ECO:0000313" key="5">
    <source>
        <dbReference type="EMBL" id="SSD58542.1"/>
    </source>
</evidence>
<dbReference type="Pfam" id="PF00515">
    <property type="entry name" value="TPR_1"/>
    <property type="match status" value="1"/>
</dbReference>
<feature type="compositionally biased region" description="Polar residues" evidence="4">
    <location>
        <begin position="342"/>
        <end position="359"/>
    </location>
</feature>
<dbReference type="VEuPathDB" id="FungiDB:SCODWIG_00303"/>
<dbReference type="GO" id="GO:0007091">
    <property type="term" value="P:metaphase/anaphase transition of mitotic cell cycle"/>
    <property type="evidence" value="ECO:0007669"/>
    <property type="project" value="TreeGrafter"/>
</dbReference>
<dbReference type="Proteomes" id="UP000262825">
    <property type="component" value="Unassembled WGS sequence"/>
</dbReference>
<feature type="repeat" description="TPR" evidence="3">
    <location>
        <begin position="780"/>
        <end position="813"/>
    </location>
</feature>
<feature type="region of interest" description="Disordered" evidence="4">
    <location>
        <begin position="321"/>
        <end position="429"/>
    </location>
</feature>
<evidence type="ECO:0000256" key="1">
    <source>
        <dbReference type="ARBA" id="ARBA00022803"/>
    </source>
</evidence>
<comment type="similarity">
    <text evidence="2">Belongs to the APC3/CDC27 family.</text>
</comment>
<dbReference type="AlphaFoldDB" id="A0A376B1N0"/>
<dbReference type="PANTHER" id="PTHR12558">
    <property type="entry name" value="CELL DIVISION CYCLE 16,23,27"/>
    <property type="match status" value="1"/>
</dbReference>
<gene>
    <name evidence="5" type="ORF">SCODWIG_00303</name>
</gene>
<keyword evidence="1 3" id="KW-0802">TPR repeat</keyword>
<evidence type="ECO:0000313" key="6">
    <source>
        <dbReference type="Proteomes" id="UP000262825"/>
    </source>
</evidence>
<dbReference type="InterPro" id="IPR019734">
    <property type="entry name" value="TPR_rpt"/>
</dbReference>
<dbReference type="GO" id="GO:0005680">
    <property type="term" value="C:anaphase-promoting complex"/>
    <property type="evidence" value="ECO:0007669"/>
    <property type="project" value="UniProtKB-ARBA"/>
</dbReference>
<proteinExistence type="inferred from homology"/>
<evidence type="ECO:0000256" key="4">
    <source>
        <dbReference type="SAM" id="MobiDB-lite"/>
    </source>
</evidence>
<reference evidence="6" key="1">
    <citation type="submission" date="2018-06" db="EMBL/GenBank/DDBJ databases">
        <authorList>
            <person name="Guldener U."/>
        </authorList>
    </citation>
    <scope>NUCLEOTIDE SEQUENCE [LARGE SCALE GENOMIC DNA]</scope>
    <source>
        <strain evidence="6">UTAD17</strain>
    </source>
</reference>
<dbReference type="GO" id="GO:0005737">
    <property type="term" value="C:cytoplasm"/>
    <property type="evidence" value="ECO:0007669"/>
    <property type="project" value="TreeGrafter"/>
</dbReference>
<keyword evidence="6" id="KW-1185">Reference proteome</keyword>
<dbReference type="InterPro" id="IPR011990">
    <property type="entry name" value="TPR-like_helical_dom_sf"/>
</dbReference>
<feature type="compositionally biased region" description="Polar residues" evidence="4">
    <location>
        <begin position="321"/>
        <end position="331"/>
    </location>
</feature>